<evidence type="ECO:0000313" key="2">
    <source>
        <dbReference type="EMBL" id="MBK1784780.1"/>
    </source>
</evidence>
<feature type="compositionally biased region" description="Low complexity" evidence="1">
    <location>
        <begin position="213"/>
        <end position="229"/>
    </location>
</feature>
<organism evidence="2 3">
    <name type="scientific">Prauserella cavernicola</name>
    <dbReference type="NCBI Taxonomy" id="2800127"/>
    <lineage>
        <taxon>Bacteria</taxon>
        <taxon>Bacillati</taxon>
        <taxon>Actinomycetota</taxon>
        <taxon>Actinomycetes</taxon>
        <taxon>Pseudonocardiales</taxon>
        <taxon>Pseudonocardiaceae</taxon>
        <taxon>Prauserella</taxon>
    </lineage>
</organism>
<feature type="compositionally biased region" description="Polar residues" evidence="1">
    <location>
        <begin position="177"/>
        <end position="191"/>
    </location>
</feature>
<keyword evidence="3" id="KW-1185">Reference proteome</keyword>
<feature type="compositionally biased region" description="Gly residues" evidence="1">
    <location>
        <begin position="359"/>
        <end position="388"/>
    </location>
</feature>
<comment type="caution">
    <text evidence="2">The sequence shown here is derived from an EMBL/GenBank/DDBJ whole genome shotgun (WGS) entry which is preliminary data.</text>
</comment>
<dbReference type="AlphaFoldDB" id="A0A934V546"/>
<reference evidence="2" key="1">
    <citation type="submission" date="2020-12" db="EMBL/GenBank/DDBJ databases">
        <title>Prauserella sp. ASG 168, a novel actinomycete isolated from cave rock.</title>
        <authorList>
            <person name="Suriyachadkun C."/>
        </authorList>
    </citation>
    <scope>NUCLEOTIDE SEQUENCE</scope>
    <source>
        <strain evidence="2">ASG 168</strain>
    </source>
</reference>
<feature type="compositionally biased region" description="Basic and acidic residues" evidence="1">
    <location>
        <begin position="513"/>
        <end position="532"/>
    </location>
</feature>
<dbReference type="Gene3D" id="1.20.1260.20">
    <property type="entry name" value="PPE superfamily"/>
    <property type="match status" value="1"/>
</dbReference>
<feature type="compositionally biased region" description="Gly residues" evidence="1">
    <location>
        <begin position="400"/>
        <end position="423"/>
    </location>
</feature>
<feature type="compositionally biased region" description="Polar residues" evidence="1">
    <location>
        <begin position="438"/>
        <end position="449"/>
    </location>
</feature>
<accession>A0A934V546</accession>
<feature type="region of interest" description="Disordered" evidence="1">
    <location>
        <begin position="173"/>
        <end position="582"/>
    </location>
</feature>
<evidence type="ECO:0000313" key="3">
    <source>
        <dbReference type="Proteomes" id="UP000635245"/>
    </source>
</evidence>
<proteinExistence type="predicted"/>
<dbReference type="SUPFAM" id="SSF140459">
    <property type="entry name" value="PE/PPE dimer-like"/>
    <property type="match status" value="1"/>
</dbReference>
<sequence length="582" mass="56874">MDNLDISVLVNKISDHRYDGYTDNMLADEIDRFRSGPGISGISDAVEALMAIGGALAETDGILRTELAKLGVEWQSEAGAQAGAAVARNADFSTQAGERVDDSAKRIFAQGESFNRTLHKLPDSEALRQSAGYGVFDGLGSLLGFETDNAVKVAQAREARQQALEALNAYAQDSGEHLNSTPSLASPQTLHADTGPRLPGRVDAGGGPDDVTAAAGLRGPIAAAPGSVPGSPPPTAAPPVSGASAYAPTPAYGLPAQQPPPSRSTGSGNPVTRPVPQSTSASSAAPAPAPAPSGYVGGVRAPQQHQSGSVAVPPSAPAAPGGSGSPIAPGSTTPPAVPPVAGGVVGGTQSPGTAVPPGAGAGSGPGTPGRVGGVVGGPVTGGAPGAGGVPAASTPPPAAGSGGVAGGVGGVVGKPGVPGGGGDDQPLAKGKSFGSAPQPGSQPGTVTSGGFTGTPKGGAPLNDVGAGAAALGAGGVAGALAGDNERKGRGVGRSAPGSTRSPHQLAIGDLPEEEARAQRNSDRLSPRSERQRAGYLEKAAPQDEGEEDASHVRRYGVDDNDLFTDQRMVSPDVIGDDADGHK</sequence>
<evidence type="ECO:0000256" key="1">
    <source>
        <dbReference type="SAM" id="MobiDB-lite"/>
    </source>
</evidence>
<feature type="compositionally biased region" description="Basic and acidic residues" evidence="1">
    <location>
        <begin position="548"/>
        <end position="557"/>
    </location>
</feature>
<dbReference type="Proteomes" id="UP000635245">
    <property type="component" value="Unassembled WGS sequence"/>
</dbReference>
<dbReference type="RefSeq" id="WP_200317422.1">
    <property type="nucleotide sequence ID" value="NZ_JAENJH010000002.1"/>
</dbReference>
<dbReference type="InterPro" id="IPR038332">
    <property type="entry name" value="PPE_sf"/>
</dbReference>
<dbReference type="EMBL" id="JAENJH010000002">
    <property type="protein sequence ID" value="MBK1784780.1"/>
    <property type="molecule type" value="Genomic_DNA"/>
</dbReference>
<name>A0A934V546_9PSEU</name>
<gene>
    <name evidence="2" type="ORF">JHE00_10625</name>
</gene>
<feature type="compositionally biased region" description="Low complexity" evidence="1">
    <location>
        <begin position="325"/>
        <end position="358"/>
    </location>
</feature>
<feature type="compositionally biased region" description="Polar residues" evidence="1">
    <location>
        <begin position="263"/>
        <end position="279"/>
    </location>
</feature>
<protein>
    <submittedName>
        <fullName evidence="2">Magnesium chelatase</fullName>
    </submittedName>
</protein>